<accession>A0ACC0URU2</accession>
<evidence type="ECO:0000313" key="2">
    <source>
        <dbReference type="Proteomes" id="UP001163324"/>
    </source>
</evidence>
<keyword evidence="2" id="KW-1185">Reference proteome</keyword>
<sequence>MYRPNDLLVQGQRIPNIFNTRDEAFHAKYTKPIGGFWTLSRVLELEPLLDETTSLFVDELTRRFDPHHHHQQEQQQQKQQNPAAQVCQMDEWIAYFAWDAAAKTAFGQHYGFVQQGRDVGGIIAESGAGLRYFAPVSQMPWLDDWLDKNPVLRIGPRPLVNGLKHTVRILAEHRQASSSTTTSTTTATTTDDEKKEKKKKKDDKKPLLFIDKYDSLKSQHDFVDDAQVTNWLMLNVLAGGDSTAGALRSAVYHLLKHPAAHARLVRELDDAAAASASNGFPPPGSRAVPQWSDVSSLPYLDACMRESARLTPALGLMLERVVPPGGFTLPVTSGGGSSGGSSDDNEAGGKNGGKTFFLPAGTKVGVNPSVVTRDRKLFGDDAAVFRPERWLRGEGDDDDEPAEAFESRRQRMRDAADLMYGAGNRACMGKHLAKLKMYKLFATLFSKFDVKLTSQDHEWKYFNAWFMYQSDIPVTLTRRQ</sequence>
<reference evidence="1" key="1">
    <citation type="submission" date="2022-10" db="EMBL/GenBank/DDBJ databases">
        <title>Complete Genome of Trichothecium roseum strain YXFP-22015, a Plant Pathogen Isolated from Citrus.</title>
        <authorList>
            <person name="Wang Y."/>
            <person name="Zhu L."/>
        </authorList>
    </citation>
    <scope>NUCLEOTIDE SEQUENCE</scope>
    <source>
        <strain evidence="1">YXFP-22015</strain>
    </source>
</reference>
<proteinExistence type="predicted"/>
<name>A0ACC0URU2_9HYPO</name>
<evidence type="ECO:0000313" key="1">
    <source>
        <dbReference type="EMBL" id="KAI9896840.1"/>
    </source>
</evidence>
<protein>
    <submittedName>
        <fullName evidence="1">Uncharacterized protein</fullName>
    </submittedName>
</protein>
<comment type="caution">
    <text evidence="1">The sequence shown here is derived from an EMBL/GenBank/DDBJ whole genome shotgun (WGS) entry which is preliminary data.</text>
</comment>
<dbReference type="Proteomes" id="UP001163324">
    <property type="component" value="Chromosome 8"/>
</dbReference>
<organism evidence="1 2">
    <name type="scientific">Trichothecium roseum</name>
    <dbReference type="NCBI Taxonomy" id="47278"/>
    <lineage>
        <taxon>Eukaryota</taxon>
        <taxon>Fungi</taxon>
        <taxon>Dikarya</taxon>
        <taxon>Ascomycota</taxon>
        <taxon>Pezizomycotina</taxon>
        <taxon>Sordariomycetes</taxon>
        <taxon>Hypocreomycetidae</taxon>
        <taxon>Hypocreales</taxon>
        <taxon>Hypocreales incertae sedis</taxon>
        <taxon>Trichothecium</taxon>
    </lineage>
</organism>
<dbReference type="EMBL" id="CM047947">
    <property type="protein sequence ID" value="KAI9896840.1"/>
    <property type="molecule type" value="Genomic_DNA"/>
</dbReference>
<gene>
    <name evidence="1" type="ORF">N3K66_007862</name>
</gene>